<feature type="domain" description="ABC transporter" evidence="5">
    <location>
        <begin position="6"/>
        <end position="227"/>
    </location>
</feature>
<evidence type="ECO:0000313" key="6">
    <source>
        <dbReference type="EMBL" id="GGL61063.1"/>
    </source>
</evidence>
<evidence type="ECO:0000313" key="7">
    <source>
        <dbReference type="Proteomes" id="UP000654670"/>
    </source>
</evidence>
<dbReference type="EMBL" id="BMOK01000013">
    <property type="protein sequence ID" value="GGL61063.1"/>
    <property type="molecule type" value="Genomic_DNA"/>
</dbReference>
<dbReference type="GO" id="GO:0005524">
    <property type="term" value="F:ATP binding"/>
    <property type="evidence" value="ECO:0007669"/>
    <property type="project" value="UniProtKB-KW"/>
</dbReference>
<accession>A0A917W2D4</accession>
<comment type="similarity">
    <text evidence="1">Belongs to the ABC transporter superfamily.</text>
</comment>
<dbReference type="PROSITE" id="PS50893">
    <property type="entry name" value="ABC_TRANSPORTER_2"/>
    <property type="match status" value="1"/>
</dbReference>
<proteinExistence type="inferred from homology"/>
<dbReference type="InterPro" id="IPR003593">
    <property type="entry name" value="AAA+_ATPase"/>
</dbReference>
<protein>
    <submittedName>
        <fullName evidence="6">ABC transporter</fullName>
    </submittedName>
</protein>
<dbReference type="Proteomes" id="UP000654670">
    <property type="component" value="Unassembled WGS sequence"/>
</dbReference>
<dbReference type="Gene3D" id="3.40.50.300">
    <property type="entry name" value="P-loop containing nucleotide triphosphate hydrolases"/>
    <property type="match status" value="1"/>
</dbReference>
<dbReference type="SMART" id="SM00382">
    <property type="entry name" value="AAA"/>
    <property type="match status" value="1"/>
</dbReference>
<dbReference type="CDD" id="cd03230">
    <property type="entry name" value="ABC_DR_subfamily_A"/>
    <property type="match status" value="1"/>
</dbReference>
<keyword evidence="4" id="KW-0067">ATP-binding</keyword>
<evidence type="ECO:0000256" key="2">
    <source>
        <dbReference type="ARBA" id="ARBA00022448"/>
    </source>
</evidence>
<dbReference type="PROSITE" id="PS00211">
    <property type="entry name" value="ABC_TRANSPORTER_1"/>
    <property type="match status" value="1"/>
</dbReference>
<dbReference type="AlphaFoldDB" id="A0A917W2D4"/>
<dbReference type="PANTHER" id="PTHR42711:SF5">
    <property type="entry name" value="ABC TRANSPORTER ATP-BINDING PROTEIN NATA"/>
    <property type="match status" value="1"/>
</dbReference>
<sequence>MPDILIQAKGLKKQYDSRNVVNGVSITVHEKEILAIIGPNGAGKSTTIEMMLGIRKQDEGEVGYWVHDYRKSIGAQLQATPFFPGLTAIENLNLFAAFYKRKLPKQKAVELLTLCGLSEVVKTEASKLSGGQQKRLAIAVALVHDPKVVFLDEPTSALDPKSRREIHQLILDLNRKGTTVVFTSHDMDEVTKLSYRVIMIDQGMVIAEGTVKALCQKHGVQNLEELYLQLTMGEN</sequence>
<dbReference type="RefSeq" id="WP_188804101.1">
    <property type="nucleotide sequence ID" value="NZ_BMOK01000013.1"/>
</dbReference>
<dbReference type="GO" id="GO:0016887">
    <property type="term" value="F:ATP hydrolysis activity"/>
    <property type="evidence" value="ECO:0007669"/>
    <property type="project" value="InterPro"/>
</dbReference>
<organism evidence="6 7">
    <name type="scientific">Sporolactobacillus putidus</name>
    <dbReference type="NCBI Taxonomy" id="492735"/>
    <lineage>
        <taxon>Bacteria</taxon>
        <taxon>Bacillati</taxon>
        <taxon>Bacillota</taxon>
        <taxon>Bacilli</taxon>
        <taxon>Bacillales</taxon>
        <taxon>Sporolactobacillaceae</taxon>
        <taxon>Sporolactobacillus</taxon>
    </lineage>
</organism>
<dbReference type="InterPro" id="IPR050763">
    <property type="entry name" value="ABC_transporter_ATP-binding"/>
</dbReference>
<dbReference type="InterPro" id="IPR017871">
    <property type="entry name" value="ABC_transporter-like_CS"/>
</dbReference>
<dbReference type="InterPro" id="IPR003439">
    <property type="entry name" value="ABC_transporter-like_ATP-bd"/>
</dbReference>
<dbReference type="SUPFAM" id="SSF52540">
    <property type="entry name" value="P-loop containing nucleoside triphosphate hydrolases"/>
    <property type="match status" value="1"/>
</dbReference>
<dbReference type="Pfam" id="PF00005">
    <property type="entry name" value="ABC_tran"/>
    <property type="match status" value="1"/>
</dbReference>
<reference evidence="6" key="2">
    <citation type="submission" date="2020-09" db="EMBL/GenBank/DDBJ databases">
        <authorList>
            <person name="Sun Q."/>
            <person name="Ohkuma M."/>
        </authorList>
    </citation>
    <scope>NUCLEOTIDE SEQUENCE</scope>
    <source>
        <strain evidence="6">JCM 15325</strain>
    </source>
</reference>
<comment type="caution">
    <text evidence="6">The sequence shown here is derived from an EMBL/GenBank/DDBJ whole genome shotgun (WGS) entry which is preliminary data.</text>
</comment>
<dbReference type="InterPro" id="IPR027417">
    <property type="entry name" value="P-loop_NTPase"/>
</dbReference>
<evidence type="ECO:0000256" key="1">
    <source>
        <dbReference type="ARBA" id="ARBA00005417"/>
    </source>
</evidence>
<keyword evidence="3" id="KW-0547">Nucleotide-binding</keyword>
<reference evidence="6" key="1">
    <citation type="journal article" date="2014" name="Int. J. Syst. Evol. Microbiol.">
        <title>Complete genome sequence of Corynebacterium casei LMG S-19264T (=DSM 44701T), isolated from a smear-ripened cheese.</title>
        <authorList>
            <consortium name="US DOE Joint Genome Institute (JGI-PGF)"/>
            <person name="Walter F."/>
            <person name="Albersmeier A."/>
            <person name="Kalinowski J."/>
            <person name="Ruckert C."/>
        </authorList>
    </citation>
    <scope>NUCLEOTIDE SEQUENCE</scope>
    <source>
        <strain evidence="6">JCM 15325</strain>
    </source>
</reference>
<gene>
    <name evidence="6" type="ORF">GCM10007968_26310</name>
</gene>
<evidence type="ECO:0000256" key="3">
    <source>
        <dbReference type="ARBA" id="ARBA00022741"/>
    </source>
</evidence>
<name>A0A917W2D4_9BACL</name>
<dbReference type="PANTHER" id="PTHR42711">
    <property type="entry name" value="ABC TRANSPORTER ATP-BINDING PROTEIN"/>
    <property type="match status" value="1"/>
</dbReference>
<keyword evidence="7" id="KW-1185">Reference proteome</keyword>
<evidence type="ECO:0000259" key="5">
    <source>
        <dbReference type="PROSITE" id="PS50893"/>
    </source>
</evidence>
<keyword evidence="2" id="KW-0813">Transport</keyword>
<evidence type="ECO:0000256" key="4">
    <source>
        <dbReference type="ARBA" id="ARBA00022840"/>
    </source>
</evidence>